<evidence type="ECO:0000256" key="8">
    <source>
        <dbReference type="ARBA" id="ARBA00023136"/>
    </source>
</evidence>
<comment type="cofactor">
    <cofactor evidence="9 10">
        <name>Mg(2+)</name>
        <dbReference type="ChEBI" id="CHEBI:18420"/>
    </cofactor>
</comment>
<comment type="catalytic activity">
    <reaction evidence="1 9">
        <text>adenosine 3',5'-bisphosphate + H2O = AMP + phosphate</text>
        <dbReference type="Rhea" id="RHEA:10040"/>
        <dbReference type="ChEBI" id="CHEBI:15377"/>
        <dbReference type="ChEBI" id="CHEBI:43474"/>
        <dbReference type="ChEBI" id="CHEBI:58343"/>
        <dbReference type="ChEBI" id="CHEBI:456215"/>
        <dbReference type="EC" id="3.1.3.7"/>
    </reaction>
</comment>
<dbReference type="InterPro" id="IPR020550">
    <property type="entry name" value="Inositol_monophosphatase_CS"/>
</dbReference>
<feature type="binding site" evidence="10">
    <location>
        <position position="108"/>
    </location>
    <ligand>
        <name>Mg(2+)</name>
        <dbReference type="ChEBI" id="CHEBI:18420"/>
        <label>1</label>
        <note>catalytic</note>
    </ligand>
</feature>
<feature type="binding site" evidence="9">
    <location>
        <position position="235"/>
    </location>
    <ligand>
        <name>substrate</name>
    </ligand>
</feature>
<gene>
    <name evidence="9 11" type="primary">cysQ</name>
    <name evidence="11" type="ORF">NNL22_16325</name>
</gene>
<dbReference type="PROSITE" id="PS00630">
    <property type="entry name" value="IMP_2"/>
    <property type="match status" value="1"/>
</dbReference>
<keyword evidence="6 9" id="KW-0378">Hydrolase</keyword>
<keyword evidence="12" id="KW-1185">Reference proteome</keyword>
<dbReference type="GO" id="GO:0050427">
    <property type="term" value="P:3'-phosphoadenosine 5'-phosphosulfate metabolic process"/>
    <property type="evidence" value="ECO:0007669"/>
    <property type="project" value="TreeGrafter"/>
</dbReference>
<dbReference type="InterPro" id="IPR020583">
    <property type="entry name" value="Inositol_monoP_metal-BS"/>
</dbReference>
<dbReference type="AlphaFoldDB" id="A0A9E8KPA9"/>
<dbReference type="Gene3D" id="3.30.540.10">
    <property type="entry name" value="Fructose-1,6-Bisphosphatase, subunit A, domain 1"/>
    <property type="match status" value="1"/>
</dbReference>
<dbReference type="Proteomes" id="UP001164472">
    <property type="component" value="Chromosome"/>
</dbReference>
<evidence type="ECO:0000256" key="9">
    <source>
        <dbReference type="HAMAP-Rule" id="MF_02095"/>
    </source>
</evidence>
<evidence type="ECO:0000256" key="7">
    <source>
        <dbReference type="ARBA" id="ARBA00022842"/>
    </source>
</evidence>
<keyword evidence="7 9" id="KW-0460">Magnesium</keyword>
<dbReference type="Gene3D" id="3.40.190.80">
    <property type="match status" value="1"/>
</dbReference>
<feature type="binding site" evidence="9">
    <location>
        <position position="85"/>
    </location>
    <ligand>
        <name>substrate</name>
    </ligand>
</feature>
<feature type="binding site" evidence="10">
    <location>
        <position position="85"/>
    </location>
    <ligand>
        <name>Mg(2+)</name>
        <dbReference type="ChEBI" id="CHEBI:18420"/>
        <label>1</label>
        <note>catalytic</note>
    </ligand>
</feature>
<dbReference type="InterPro" id="IPR000760">
    <property type="entry name" value="Inositol_monophosphatase-like"/>
</dbReference>
<comment type="function">
    <text evidence="9">Converts adenosine-3',5'-bisphosphate (PAP) to AMP.</text>
</comment>
<dbReference type="NCBIfam" id="TIGR01331">
    <property type="entry name" value="bisphos_cysQ"/>
    <property type="match status" value="1"/>
</dbReference>
<dbReference type="CDD" id="cd01638">
    <property type="entry name" value="CysQ"/>
    <property type="match status" value="1"/>
</dbReference>
<evidence type="ECO:0000256" key="10">
    <source>
        <dbReference type="PIRSR" id="PIRSR600760-2"/>
    </source>
</evidence>
<name>A0A9E8KPA9_9ALTE</name>
<dbReference type="HAMAP" id="MF_02095">
    <property type="entry name" value="CysQ"/>
    <property type="match status" value="1"/>
</dbReference>
<accession>A0A9E8KPA9</accession>
<dbReference type="GO" id="GO:0000103">
    <property type="term" value="P:sulfate assimilation"/>
    <property type="evidence" value="ECO:0007669"/>
    <property type="project" value="TreeGrafter"/>
</dbReference>
<dbReference type="InterPro" id="IPR050725">
    <property type="entry name" value="CysQ/Inositol_MonoPase"/>
</dbReference>
<feature type="binding site" evidence="9">
    <location>
        <position position="108"/>
    </location>
    <ligand>
        <name>Mg(2+)</name>
        <dbReference type="ChEBI" id="CHEBI:18420"/>
        <label>2</label>
    </ligand>
</feature>
<dbReference type="PROSITE" id="PS00629">
    <property type="entry name" value="IMP_1"/>
    <property type="match status" value="1"/>
</dbReference>
<evidence type="ECO:0000256" key="3">
    <source>
        <dbReference type="ARBA" id="ARBA00022475"/>
    </source>
</evidence>
<reference evidence="11" key="1">
    <citation type="submission" date="2022-07" db="EMBL/GenBank/DDBJ databases">
        <title>Alkalimarinus sp. nov., isolated from gut of a Alitta virens.</title>
        <authorList>
            <person name="Yang A.I."/>
            <person name="Shin N.-R."/>
        </authorList>
    </citation>
    <scope>NUCLEOTIDE SEQUENCE</scope>
    <source>
        <strain evidence="11">FA028</strain>
    </source>
</reference>
<keyword evidence="4 9" id="KW-0997">Cell inner membrane</keyword>
<feature type="binding site" evidence="10">
    <location>
        <position position="235"/>
    </location>
    <ligand>
        <name>Mg(2+)</name>
        <dbReference type="ChEBI" id="CHEBI:18420"/>
        <label>1</label>
        <note>catalytic</note>
    </ligand>
</feature>
<evidence type="ECO:0000313" key="11">
    <source>
        <dbReference type="EMBL" id="UZW74569.1"/>
    </source>
</evidence>
<evidence type="ECO:0000256" key="5">
    <source>
        <dbReference type="ARBA" id="ARBA00022723"/>
    </source>
</evidence>
<dbReference type="SUPFAM" id="SSF56655">
    <property type="entry name" value="Carbohydrate phosphatase"/>
    <property type="match status" value="1"/>
</dbReference>
<dbReference type="Pfam" id="PF00459">
    <property type="entry name" value="Inositol_P"/>
    <property type="match status" value="1"/>
</dbReference>
<evidence type="ECO:0000256" key="1">
    <source>
        <dbReference type="ARBA" id="ARBA00001625"/>
    </source>
</evidence>
<keyword evidence="3 9" id="KW-1003">Cell membrane</keyword>
<dbReference type="InterPro" id="IPR006240">
    <property type="entry name" value="CysQ"/>
</dbReference>
<keyword evidence="5 9" id="KW-0479">Metal-binding</keyword>
<feature type="binding site" evidence="10">
    <location>
        <position position="105"/>
    </location>
    <ligand>
        <name>Mg(2+)</name>
        <dbReference type="ChEBI" id="CHEBI:18420"/>
        <label>1</label>
        <note>catalytic</note>
    </ligand>
</feature>
<dbReference type="RefSeq" id="WP_251812655.1">
    <property type="nucleotide sequence ID" value="NZ_CP101527.1"/>
</dbReference>
<dbReference type="EMBL" id="CP101527">
    <property type="protein sequence ID" value="UZW74569.1"/>
    <property type="molecule type" value="Genomic_DNA"/>
</dbReference>
<protein>
    <recommendedName>
        <fullName evidence="9">3'(2'),5'-bisphosphate nucleotidase CysQ</fullName>
        <ecNumber evidence="9">3.1.3.7</ecNumber>
    </recommendedName>
    <alternativeName>
        <fullName evidence="9">3'(2'),5-bisphosphonucleoside 3'(2')-phosphohydrolase</fullName>
    </alternativeName>
    <alternativeName>
        <fullName evidence="9">3'-phosphoadenosine 5'-phosphate phosphatase</fullName>
        <shortName evidence="9">PAP phosphatase</shortName>
    </alternativeName>
</protein>
<feature type="binding site" evidence="9">
    <location>
        <position position="105"/>
    </location>
    <ligand>
        <name>Mg(2+)</name>
        <dbReference type="ChEBI" id="CHEBI:18420"/>
        <label>2</label>
    </ligand>
</feature>
<dbReference type="KEGG" id="asem:NNL22_16325"/>
<evidence type="ECO:0000256" key="2">
    <source>
        <dbReference type="ARBA" id="ARBA00005289"/>
    </source>
</evidence>
<dbReference type="GO" id="GO:0000287">
    <property type="term" value="F:magnesium ion binding"/>
    <property type="evidence" value="ECO:0007669"/>
    <property type="project" value="UniProtKB-UniRule"/>
</dbReference>
<feature type="binding site" evidence="9">
    <location>
        <begin position="107"/>
        <end position="110"/>
    </location>
    <ligand>
        <name>substrate</name>
    </ligand>
</feature>
<dbReference type="EC" id="3.1.3.7" evidence="9"/>
<dbReference type="GO" id="GO:0008441">
    <property type="term" value="F:3'(2'),5'-bisphosphate nucleotidase activity"/>
    <property type="evidence" value="ECO:0007669"/>
    <property type="project" value="UniProtKB-UniRule"/>
</dbReference>
<feature type="binding site" evidence="9">
    <location>
        <position position="107"/>
    </location>
    <ligand>
        <name>Mg(2+)</name>
        <dbReference type="ChEBI" id="CHEBI:18420"/>
        <label>1</label>
    </ligand>
</feature>
<comment type="subcellular location">
    <subcellularLocation>
        <location evidence="9">Cell inner membrane</location>
        <topology evidence="9">Peripheral membrane protein</topology>
        <orientation evidence="9">Cytoplasmic side</orientation>
    </subcellularLocation>
</comment>
<evidence type="ECO:0000256" key="4">
    <source>
        <dbReference type="ARBA" id="ARBA00022519"/>
    </source>
</evidence>
<dbReference type="PANTHER" id="PTHR43028:SF5">
    <property type="entry name" value="3'(2'),5'-BISPHOSPHATE NUCLEOTIDASE 1"/>
    <property type="match status" value="1"/>
</dbReference>
<keyword evidence="8 9" id="KW-0472">Membrane</keyword>
<feature type="binding site" evidence="9">
    <location>
        <position position="85"/>
    </location>
    <ligand>
        <name>Mg(2+)</name>
        <dbReference type="ChEBI" id="CHEBI:18420"/>
        <label>1</label>
    </ligand>
</feature>
<feature type="binding site" evidence="9">
    <location>
        <position position="235"/>
    </location>
    <ligand>
        <name>Mg(2+)</name>
        <dbReference type="ChEBI" id="CHEBI:18420"/>
        <label>2</label>
    </ligand>
</feature>
<comment type="similarity">
    <text evidence="2 9">Belongs to the inositol monophosphatase superfamily. CysQ family.</text>
</comment>
<dbReference type="PANTHER" id="PTHR43028">
    <property type="entry name" value="3'(2'),5'-BISPHOSPHATE NUCLEOTIDASE 1"/>
    <property type="match status" value="1"/>
</dbReference>
<evidence type="ECO:0000313" key="12">
    <source>
        <dbReference type="Proteomes" id="UP001164472"/>
    </source>
</evidence>
<organism evidence="11 12">
    <name type="scientific">Alkalimarinus sediminis</name>
    <dbReference type="NCBI Taxonomy" id="1632866"/>
    <lineage>
        <taxon>Bacteria</taxon>
        <taxon>Pseudomonadati</taxon>
        <taxon>Pseudomonadota</taxon>
        <taxon>Gammaproteobacteria</taxon>
        <taxon>Alteromonadales</taxon>
        <taxon>Alteromonadaceae</taxon>
        <taxon>Alkalimarinus</taxon>
    </lineage>
</organism>
<evidence type="ECO:0000256" key="6">
    <source>
        <dbReference type="ARBA" id="ARBA00022801"/>
    </source>
</evidence>
<dbReference type="GO" id="GO:0046854">
    <property type="term" value="P:phosphatidylinositol phosphate biosynthetic process"/>
    <property type="evidence" value="ECO:0007669"/>
    <property type="project" value="InterPro"/>
</dbReference>
<sequence>MVSEQNQSLMKMLPELLNIAEQAGEAILAVYNASKGDVSGSVPSDNIAFTLKGDDSPVTQADYAAHKVIAAGLSRITPDIPQLSEEGEIPPFNERANWAQYWLIDPLDGTKEFINRNGEYTVNIALVEDHQPVLGVVYVPVKKVFYYGVKGVGSWKKSCKGAMLITARTVGEHEALKVVASRRHGAEEVEKMISEAEKVFGCVEKVSMGSSLKICMLADGSADWYPRLALTSEWDTAAAQAVLEAAGGVIYDAEFNPMECNRKDSMLNPYFHAVADGSYDWKSLVDRALNH</sequence>
<proteinExistence type="inferred from homology"/>
<feature type="binding site" evidence="10">
    <location>
        <position position="107"/>
    </location>
    <ligand>
        <name>Mg(2+)</name>
        <dbReference type="ChEBI" id="CHEBI:18420"/>
        <label>1</label>
        <note>catalytic</note>
    </ligand>
</feature>
<feature type="binding site" evidence="9">
    <location>
        <position position="105"/>
    </location>
    <ligand>
        <name>Mg(2+)</name>
        <dbReference type="ChEBI" id="CHEBI:18420"/>
        <label>1</label>
    </ligand>
</feature>
<dbReference type="GO" id="GO:0005886">
    <property type="term" value="C:plasma membrane"/>
    <property type="evidence" value="ECO:0007669"/>
    <property type="project" value="UniProtKB-SubCell"/>
</dbReference>